<evidence type="ECO:0000313" key="3">
    <source>
        <dbReference type="Proteomes" id="UP001460270"/>
    </source>
</evidence>
<dbReference type="Proteomes" id="UP001460270">
    <property type="component" value="Unassembled WGS sequence"/>
</dbReference>
<gene>
    <name evidence="2" type="ORF">WMY93_011298</name>
</gene>
<evidence type="ECO:0000313" key="2">
    <source>
        <dbReference type="EMBL" id="KAK7915537.1"/>
    </source>
</evidence>
<feature type="signal peptide" evidence="1">
    <location>
        <begin position="1"/>
        <end position="19"/>
    </location>
</feature>
<dbReference type="AlphaFoldDB" id="A0AAW0P1L3"/>
<protein>
    <recommendedName>
        <fullName evidence="4">Secreted protein</fullName>
    </recommendedName>
</protein>
<keyword evidence="3" id="KW-1185">Reference proteome</keyword>
<dbReference type="EMBL" id="JBBPFD010000008">
    <property type="protein sequence ID" value="KAK7915537.1"/>
    <property type="molecule type" value="Genomic_DNA"/>
</dbReference>
<reference evidence="3" key="1">
    <citation type="submission" date="2024-04" db="EMBL/GenBank/DDBJ databases">
        <title>Salinicola lusitanus LLJ914,a marine bacterium isolated from the Okinawa Trough.</title>
        <authorList>
            <person name="Li J."/>
        </authorList>
    </citation>
    <scope>NUCLEOTIDE SEQUENCE [LARGE SCALE GENOMIC DNA]</scope>
</reference>
<keyword evidence="1" id="KW-0732">Signal</keyword>
<comment type="caution">
    <text evidence="2">The sequence shown here is derived from an EMBL/GenBank/DDBJ whole genome shotgun (WGS) entry which is preliminary data.</text>
</comment>
<organism evidence="2 3">
    <name type="scientific">Mugilogobius chulae</name>
    <name type="common">yellowstripe goby</name>
    <dbReference type="NCBI Taxonomy" id="88201"/>
    <lineage>
        <taxon>Eukaryota</taxon>
        <taxon>Metazoa</taxon>
        <taxon>Chordata</taxon>
        <taxon>Craniata</taxon>
        <taxon>Vertebrata</taxon>
        <taxon>Euteleostomi</taxon>
        <taxon>Actinopterygii</taxon>
        <taxon>Neopterygii</taxon>
        <taxon>Teleostei</taxon>
        <taxon>Neoteleostei</taxon>
        <taxon>Acanthomorphata</taxon>
        <taxon>Gobiaria</taxon>
        <taxon>Gobiiformes</taxon>
        <taxon>Gobioidei</taxon>
        <taxon>Gobiidae</taxon>
        <taxon>Gobionellinae</taxon>
        <taxon>Mugilogobius</taxon>
    </lineage>
</organism>
<feature type="chain" id="PRO_5043777037" description="Secreted protein" evidence="1">
    <location>
        <begin position="20"/>
        <end position="119"/>
    </location>
</feature>
<proteinExistence type="predicted"/>
<name>A0AAW0P1L3_9GOBI</name>
<sequence>MSSCGAWLICTAVHLCCLCLHGPGLIHVLPEDIPELSHQRKASHLQAGAGSVHTFDRARIESDFRPSPPAPSVPHCSWAFMQETRLRRSELSPQVVTSQQGLVWPRPTAQLTRRTSTRK</sequence>
<evidence type="ECO:0000256" key="1">
    <source>
        <dbReference type="SAM" id="SignalP"/>
    </source>
</evidence>
<evidence type="ECO:0008006" key="4">
    <source>
        <dbReference type="Google" id="ProtNLM"/>
    </source>
</evidence>
<accession>A0AAW0P1L3</accession>